<accession>A0ABQ3TQE0</accession>
<evidence type="ECO:0000313" key="3">
    <source>
        <dbReference type="Proteomes" id="UP000608522"/>
    </source>
</evidence>
<keyword evidence="1" id="KW-1133">Transmembrane helix</keyword>
<sequence length="89" mass="9730">MTSYLDGTRYPGERPIRPGNPWRPSPTKIFVILVGVIVVVANELVPQSSPWATALGALTTAIGLLMGTPLISIRVPVVVLPYPVLRRRR</sequence>
<feature type="transmembrane region" description="Helical" evidence="1">
    <location>
        <begin position="27"/>
        <end position="45"/>
    </location>
</feature>
<evidence type="ECO:0000256" key="1">
    <source>
        <dbReference type="SAM" id="Phobius"/>
    </source>
</evidence>
<evidence type="ECO:0000313" key="2">
    <source>
        <dbReference type="EMBL" id="GHI82624.1"/>
    </source>
</evidence>
<name>A0ABQ3TQE0_9ACTN</name>
<organism evidence="2 3">
    <name type="scientific">Streptomyces spororaveus</name>
    <dbReference type="NCBI Taxonomy" id="284039"/>
    <lineage>
        <taxon>Bacteria</taxon>
        <taxon>Bacillati</taxon>
        <taxon>Actinomycetota</taxon>
        <taxon>Actinomycetes</taxon>
        <taxon>Kitasatosporales</taxon>
        <taxon>Streptomycetaceae</taxon>
        <taxon>Streptomyces</taxon>
    </lineage>
</organism>
<keyword evidence="3" id="KW-1185">Reference proteome</keyword>
<comment type="caution">
    <text evidence="2">The sequence shown here is derived from an EMBL/GenBank/DDBJ whole genome shotgun (WGS) entry which is preliminary data.</text>
</comment>
<proteinExistence type="predicted"/>
<dbReference type="EMBL" id="BNED01000010">
    <property type="protein sequence ID" value="GHI82624.1"/>
    <property type="molecule type" value="Genomic_DNA"/>
</dbReference>
<dbReference type="RefSeq" id="WP_202204206.1">
    <property type="nucleotide sequence ID" value="NZ_BAAATO010000053.1"/>
</dbReference>
<reference evidence="3" key="1">
    <citation type="submission" date="2023-07" db="EMBL/GenBank/DDBJ databases">
        <title>Whole genome shotgun sequence of Streptomyces spororaveus NBRC 15456.</title>
        <authorList>
            <person name="Komaki H."/>
            <person name="Tamura T."/>
        </authorList>
    </citation>
    <scope>NUCLEOTIDE SEQUENCE [LARGE SCALE GENOMIC DNA]</scope>
    <source>
        <strain evidence="3">NBRC 15456</strain>
    </source>
</reference>
<dbReference type="Proteomes" id="UP000608522">
    <property type="component" value="Unassembled WGS sequence"/>
</dbReference>
<feature type="transmembrane region" description="Helical" evidence="1">
    <location>
        <begin position="51"/>
        <end position="80"/>
    </location>
</feature>
<keyword evidence="1" id="KW-0472">Membrane</keyword>
<protein>
    <submittedName>
        <fullName evidence="2">Uncharacterized protein</fullName>
    </submittedName>
</protein>
<keyword evidence="1" id="KW-0812">Transmembrane</keyword>
<gene>
    <name evidence="2" type="ORF">Sspor_81850</name>
</gene>